<dbReference type="Proteomes" id="UP000322667">
    <property type="component" value="Chromosome D06"/>
</dbReference>
<reference evidence="1 2" key="1">
    <citation type="submission" date="2019-07" db="EMBL/GenBank/DDBJ databases">
        <title>WGS assembly of Gossypium tomentosum.</title>
        <authorList>
            <person name="Chen Z.J."/>
            <person name="Sreedasyam A."/>
            <person name="Ando A."/>
            <person name="Song Q."/>
            <person name="De L."/>
            <person name="Hulse-Kemp A."/>
            <person name="Ding M."/>
            <person name="Ye W."/>
            <person name="Kirkbride R."/>
            <person name="Jenkins J."/>
            <person name="Plott C."/>
            <person name="Lovell J."/>
            <person name="Lin Y.-M."/>
            <person name="Vaughn R."/>
            <person name="Liu B."/>
            <person name="Li W."/>
            <person name="Simpson S."/>
            <person name="Scheffler B."/>
            <person name="Saski C."/>
            <person name="Grover C."/>
            <person name="Hu G."/>
            <person name="Conover J."/>
            <person name="Carlson J."/>
            <person name="Shu S."/>
            <person name="Boston L."/>
            <person name="Williams M."/>
            <person name="Peterson D."/>
            <person name="Mcgee K."/>
            <person name="Jones D."/>
            <person name="Wendel J."/>
            <person name="Stelly D."/>
            <person name="Grimwood J."/>
            <person name="Schmutz J."/>
        </authorList>
    </citation>
    <scope>NUCLEOTIDE SEQUENCE [LARGE SCALE GENOMIC DNA]</scope>
    <source>
        <strain evidence="1">7179.01</strain>
    </source>
</reference>
<evidence type="ECO:0000313" key="2">
    <source>
        <dbReference type="Proteomes" id="UP000322667"/>
    </source>
</evidence>
<protein>
    <submittedName>
        <fullName evidence="1">Uncharacterized protein</fullName>
    </submittedName>
</protein>
<keyword evidence="2" id="KW-1185">Reference proteome</keyword>
<dbReference type="EMBL" id="CM017628">
    <property type="protein sequence ID" value="TYH68378.1"/>
    <property type="molecule type" value="Genomic_DNA"/>
</dbReference>
<accession>A0A5D2KMX5</accession>
<sequence length="441" mass="48782">MVPNRWLGVGSRMWNSRYYDPSVADARFPLAGQNQSFCPVNEQAASHGYLPPLPLQESQADGNNRLNRAIQRKVLLAYIQYKNSAAVSGNDAPACFANYLHSTVCCRYACRCTKFFSLASHYDGCHDARCDICNTVGYSAVVDTFHPDFEHVEGGSGDSGQPTYGSSEAMQPLPKRLKLENPTAPVSYNSEEGVELLPKVLDDWTIYNRMGMNMELNTEFLPYPTEDSTSAKEMSAPVSYNSEVGVELLPKVLDDSTIANRIRMNMELNTELLPYPTEDSTSAKEMTAPVFYNSEVGVELLPKVLDDSTIANRMGMNMELNTEFLPYPTEDSTSAKEMNIELLPKPSEDSTGPKEMEEWSMEWISKLIEDSSNAKEMAESFPGPPEVAIAGYKVVETDGVGSHREEDIGFINVIDNARGHFNNALPSFSEELAAGCEEGET</sequence>
<organism evidence="1 2">
    <name type="scientific">Gossypium tomentosum</name>
    <name type="common">Hawaiian cotton</name>
    <name type="synonym">Gossypium sandvicense</name>
    <dbReference type="NCBI Taxonomy" id="34277"/>
    <lineage>
        <taxon>Eukaryota</taxon>
        <taxon>Viridiplantae</taxon>
        <taxon>Streptophyta</taxon>
        <taxon>Embryophyta</taxon>
        <taxon>Tracheophyta</taxon>
        <taxon>Spermatophyta</taxon>
        <taxon>Magnoliopsida</taxon>
        <taxon>eudicotyledons</taxon>
        <taxon>Gunneridae</taxon>
        <taxon>Pentapetalae</taxon>
        <taxon>rosids</taxon>
        <taxon>malvids</taxon>
        <taxon>Malvales</taxon>
        <taxon>Malvaceae</taxon>
        <taxon>Malvoideae</taxon>
        <taxon>Gossypium</taxon>
    </lineage>
</organism>
<name>A0A5D2KMX5_GOSTO</name>
<dbReference type="AlphaFoldDB" id="A0A5D2KMX5"/>
<evidence type="ECO:0000313" key="1">
    <source>
        <dbReference type="EMBL" id="TYH68378.1"/>
    </source>
</evidence>
<proteinExistence type="predicted"/>
<gene>
    <name evidence="1" type="ORF">ES332_D06G254500v1</name>
</gene>